<evidence type="ECO:0000313" key="1">
    <source>
        <dbReference type="EMBL" id="KAK0057048.1"/>
    </source>
</evidence>
<keyword evidence="2" id="KW-1185">Reference proteome</keyword>
<dbReference type="Proteomes" id="UP001233172">
    <property type="component" value="Unassembled WGS sequence"/>
</dbReference>
<protein>
    <submittedName>
        <fullName evidence="1">Uncharacterized protein</fullName>
    </submittedName>
</protein>
<reference evidence="1" key="1">
    <citation type="journal article" date="2023" name="PLoS Negl. Trop. Dis.">
        <title>A genome sequence for Biomphalaria pfeifferi, the major vector snail for the human-infecting parasite Schistosoma mansoni.</title>
        <authorList>
            <person name="Bu L."/>
            <person name="Lu L."/>
            <person name="Laidemitt M.R."/>
            <person name="Zhang S.M."/>
            <person name="Mutuku M."/>
            <person name="Mkoji G."/>
            <person name="Steinauer M."/>
            <person name="Loker E.S."/>
        </authorList>
    </citation>
    <scope>NUCLEOTIDE SEQUENCE</scope>
    <source>
        <strain evidence="1">KasaAsao</strain>
    </source>
</reference>
<reference evidence="1" key="2">
    <citation type="submission" date="2023-04" db="EMBL/GenBank/DDBJ databases">
        <authorList>
            <person name="Bu L."/>
            <person name="Lu L."/>
            <person name="Laidemitt M.R."/>
            <person name="Zhang S.M."/>
            <person name="Mutuku M."/>
            <person name="Mkoji G."/>
            <person name="Steinauer M."/>
            <person name="Loker E.S."/>
        </authorList>
    </citation>
    <scope>NUCLEOTIDE SEQUENCE</scope>
    <source>
        <strain evidence="1">KasaAsao</strain>
        <tissue evidence="1">Whole Snail</tissue>
    </source>
</reference>
<dbReference type="EMBL" id="JASAOG010000057">
    <property type="protein sequence ID" value="KAK0057048.1"/>
    <property type="molecule type" value="Genomic_DNA"/>
</dbReference>
<gene>
    <name evidence="1" type="ORF">Bpfe_013412</name>
</gene>
<dbReference type="AlphaFoldDB" id="A0AAD8FAU7"/>
<proteinExistence type="predicted"/>
<sequence>MVFFECCHLVKKSSTCRRRVIPVCDSDARMDMELGPPEVKSRTAPNSPRPAKLRPNRISLVLSHWDSFYKTCVIGTDQWLLFSHACFVFK</sequence>
<accession>A0AAD8FAU7</accession>
<organism evidence="1 2">
    <name type="scientific">Biomphalaria pfeifferi</name>
    <name type="common">Bloodfluke planorb</name>
    <name type="synonym">Freshwater snail</name>
    <dbReference type="NCBI Taxonomy" id="112525"/>
    <lineage>
        <taxon>Eukaryota</taxon>
        <taxon>Metazoa</taxon>
        <taxon>Spiralia</taxon>
        <taxon>Lophotrochozoa</taxon>
        <taxon>Mollusca</taxon>
        <taxon>Gastropoda</taxon>
        <taxon>Heterobranchia</taxon>
        <taxon>Euthyneura</taxon>
        <taxon>Panpulmonata</taxon>
        <taxon>Hygrophila</taxon>
        <taxon>Lymnaeoidea</taxon>
        <taxon>Planorbidae</taxon>
        <taxon>Biomphalaria</taxon>
    </lineage>
</organism>
<name>A0AAD8FAU7_BIOPF</name>
<evidence type="ECO:0000313" key="2">
    <source>
        <dbReference type="Proteomes" id="UP001233172"/>
    </source>
</evidence>
<comment type="caution">
    <text evidence="1">The sequence shown here is derived from an EMBL/GenBank/DDBJ whole genome shotgun (WGS) entry which is preliminary data.</text>
</comment>